<feature type="compositionally biased region" description="Polar residues" evidence="1">
    <location>
        <begin position="12"/>
        <end position="31"/>
    </location>
</feature>
<reference evidence="3" key="1">
    <citation type="submission" date="2012-08" db="EMBL/GenBank/DDBJ databases">
        <title>The Genome Sequence of Wuchereria bancrofti.</title>
        <authorList>
            <person name="Nutman T.B."/>
            <person name="Fink D.L."/>
            <person name="Russ C."/>
            <person name="Young S."/>
            <person name="Zeng Q."/>
            <person name="Koehrsen M."/>
            <person name="Alvarado L."/>
            <person name="Berlin A."/>
            <person name="Chapman S.B."/>
            <person name="Chen Z."/>
            <person name="Freedman E."/>
            <person name="Gellesch M."/>
            <person name="Goldberg J."/>
            <person name="Griggs A."/>
            <person name="Gujja S."/>
            <person name="Heilman E.R."/>
            <person name="Heiman D."/>
            <person name="Hepburn T."/>
            <person name="Howarth C."/>
            <person name="Jen D."/>
            <person name="Larson L."/>
            <person name="Lewis B."/>
            <person name="Mehta T."/>
            <person name="Park D."/>
            <person name="Pearson M."/>
            <person name="Roberts A."/>
            <person name="Saif S."/>
            <person name="Shea T."/>
            <person name="Shenoy N."/>
            <person name="Sisk P."/>
            <person name="Stolte C."/>
            <person name="Sykes S."/>
            <person name="Walk T."/>
            <person name="White J."/>
            <person name="Yandava C."/>
            <person name="Haas B."/>
            <person name="Henn M.R."/>
            <person name="Nusbaum C."/>
            <person name="Birren B."/>
        </authorList>
    </citation>
    <scope>NUCLEOTIDE SEQUENCE [LARGE SCALE GENOMIC DNA]</scope>
    <source>
        <strain evidence="3">NA</strain>
    </source>
</reference>
<dbReference type="EMBL" id="ADBV01001521">
    <property type="protein sequence ID" value="EJW84662.1"/>
    <property type="molecule type" value="Genomic_DNA"/>
</dbReference>
<organism evidence="2 3">
    <name type="scientific">Wuchereria bancrofti</name>
    <dbReference type="NCBI Taxonomy" id="6293"/>
    <lineage>
        <taxon>Eukaryota</taxon>
        <taxon>Metazoa</taxon>
        <taxon>Ecdysozoa</taxon>
        <taxon>Nematoda</taxon>
        <taxon>Chromadorea</taxon>
        <taxon>Rhabditida</taxon>
        <taxon>Spirurina</taxon>
        <taxon>Spiruromorpha</taxon>
        <taxon>Filarioidea</taxon>
        <taxon>Onchocercidae</taxon>
        <taxon>Wuchereria</taxon>
    </lineage>
</organism>
<evidence type="ECO:0000313" key="3">
    <source>
        <dbReference type="Proteomes" id="UP000004810"/>
    </source>
</evidence>
<name>J9F599_WUCBA</name>
<gene>
    <name evidence="2" type="ORF">WUBG_04426</name>
</gene>
<dbReference type="Proteomes" id="UP000004810">
    <property type="component" value="Unassembled WGS sequence"/>
</dbReference>
<evidence type="ECO:0000256" key="1">
    <source>
        <dbReference type="SAM" id="MobiDB-lite"/>
    </source>
</evidence>
<evidence type="ECO:0000313" key="2">
    <source>
        <dbReference type="EMBL" id="EJW84662.1"/>
    </source>
</evidence>
<comment type="caution">
    <text evidence="2">The sequence shown here is derived from an EMBL/GenBank/DDBJ whole genome shotgun (WGS) entry which is preliminary data.</text>
</comment>
<accession>J9F599</accession>
<dbReference type="AlphaFoldDB" id="J9F599"/>
<protein>
    <submittedName>
        <fullName evidence="2">Uncharacterized protein</fullName>
    </submittedName>
</protein>
<feature type="region of interest" description="Disordered" evidence="1">
    <location>
        <begin position="1"/>
        <end position="33"/>
    </location>
</feature>
<sequence length="142" mass="16051">MPKVESIDDSMNKVNGQTSRQSDNTPSSPSLDATLKHTVRNTSISTFHVTLSHVHSHVQHITHSRTHPSFTHYTVMHHVPRITHLHSLICTTTFNTSRTLCTHRRITQLRTTSHAPLTPHARMYMAQQLLGLSPHRGRNSQG</sequence>
<proteinExistence type="predicted"/>